<keyword evidence="2" id="KW-1185">Reference proteome</keyword>
<accession>A0A6L5XV74</accession>
<dbReference type="AlphaFoldDB" id="A0A6L5XV74"/>
<evidence type="ECO:0000313" key="2">
    <source>
        <dbReference type="Proteomes" id="UP000482209"/>
    </source>
</evidence>
<gene>
    <name evidence="1" type="ORF">FYJ58_01270</name>
</gene>
<evidence type="ECO:0000313" key="1">
    <source>
        <dbReference type="EMBL" id="MSS62524.1"/>
    </source>
</evidence>
<proteinExistence type="predicted"/>
<protein>
    <submittedName>
        <fullName evidence="1">Uncharacterized protein</fullName>
    </submittedName>
</protein>
<dbReference type="Proteomes" id="UP000482209">
    <property type="component" value="Unassembled WGS sequence"/>
</dbReference>
<dbReference type="EMBL" id="VUMT01000001">
    <property type="protein sequence ID" value="MSS62524.1"/>
    <property type="molecule type" value="Genomic_DNA"/>
</dbReference>
<organism evidence="1 2">
    <name type="scientific">Velocimicrobium porci</name>
    <dbReference type="NCBI Taxonomy" id="2606634"/>
    <lineage>
        <taxon>Bacteria</taxon>
        <taxon>Bacillati</taxon>
        <taxon>Bacillota</taxon>
        <taxon>Clostridia</taxon>
        <taxon>Lachnospirales</taxon>
        <taxon>Lachnospiraceae</taxon>
        <taxon>Velocimicrobium</taxon>
    </lineage>
</organism>
<comment type="caution">
    <text evidence="1">The sequence shown here is derived from an EMBL/GenBank/DDBJ whole genome shotgun (WGS) entry which is preliminary data.</text>
</comment>
<sequence>MRKQVSVIMFFAIILIGISGMKVMAIEKTKTISIADFTKKLEKVTGIDENSLYRDNEFQNREKDITNGEAALLIDRADESINGNHYKKKVYEQVIKKKRITGLKGIGAKKKDAIYKCFVKGIMPGKSNGAYTQSRNFNANKSLERIEVNGILERLVDKKKRVKLSPDGQVIRTTNLPKNYKNFSYILASFPNSFYEKKTTYERSKWGKKPKEFKDYTRPKNLRKRTFTSYWGIKYKMSEELDKYQDIWCKKVEDNLWLRLSFDYQTVSNRWINELRKTYIIYDDKEMDKDKPKYIRKYASIAKKNKVKLQVQQVVVEPSTMYEDSGFWVRAHVKFKLCSVKEFYSAKSCKQNYMIYGNDIYLQYLRPNKWYEADFDLQLTGNNMEYNGAAFGISDDSLDDSL</sequence>
<name>A0A6L5XV74_9FIRM</name>
<dbReference type="RefSeq" id="WP_154516065.1">
    <property type="nucleotide sequence ID" value="NZ_VUMT01000001.1"/>
</dbReference>
<reference evidence="1 2" key="1">
    <citation type="submission" date="2019-08" db="EMBL/GenBank/DDBJ databases">
        <title>In-depth cultivation of the pig gut microbiome towards novel bacterial diversity and tailored functional studies.</title>
        <authorList>
            <person name="Wylensek D."/>
            <person name="Hitch T.C.A."/>
            <person name="Clavel T."/>
        </authorList>
    </citation>
    <scope>NUCLEOTIDE SEQUENCE [LARGE SCALE GENOMIC DNA]</scope>
    <source>
        <strain evidence="1 2">WCA-693-APC-MOT-I</strain>
    </source>
</reference>